<dbReference type="PROSITE" id="PS00194">
    <property type="entry name" value="THIOREDOXIN_1"/>
    <property type="match status" value="1"/>
</dbReference>
<keyword evidence="2" id="KW-0201">Cytochrome c-type biogenesis</keyword>
<dbReference type="PROSITE" id="PS51352">
    <property type="entry name" value="THIOREDOXIN_2"/>
    <property type="match status" value="1"/>
</dbReference>
<evidence type="ECO:0000256" key="3">
    <source>
        <dbReference type="ARBA" id="ARBA00023157"/>
    </source>
</evidence>
<dbReference type="EMBL" id="QRUU01000006">
    <property type="protein sequence ID" value="RGR99383.1"/>
    <property type="molecule type" value="Genomic_DNA"/>
</dbReference>
<dbReference type="PANTHER" id="PTHR42852">
    <property type="entry name" value="THIOL:DISULFIDE INTERCHANGE PROTEIN DSBE"/>
    <property type="match status" value="1"/>
</dbReference>
<feature type="domain" description="Thioredoxin" evidence="5">
    <location>
        <begin position="445"/>
        <end position="589"/>
    </location>
</feature>
<proteinExistence type="predicted"/>
<evidence type="ECO:0000259" key="5">
    <source>
        <dbReference type="PROSITE" id="PS51352"/>
    </source>
</evidence>
<dbReference type="GO" id="GO:0030313">
    <property type="term" value="C:cell envelope"/>
    <property type="evidence" value="ECO:0007669"/>
    <property type="project" value="UniProtKB-SubCell"/>
</dbReference>
<protein>
    <submittedName>
        <fullName evidence="6">TlpA family protein disulfide reductase</fullName>
    </submittedName>
</protein>
<evidence type="ECO:0000313" key="6">
    <source>
        <dbReference type="EMBL" id="RGR99383.1"/>
    </source>
</evidence>
<name>A0A412GWY0_9BACT</name>
<dbReference type="Gene3D" id="3.40.30.10">
    <property type="entry name" value="Glutaredoxin"/>
    <property type="match status" value="1"/>
</dbReference>
<dbReference type="InterPro" id="IPR050553">
    <property type="entry name" value="Thioredoxin_ResA/DsbE_sf"/>
</dbReference>
<dbReference type="InterPro" id="IPR013766">
    <property type="entry name" value="Thioredoxin_domain"/>
</dbReference>
<dbReference type="PANTHER" id="PTHR42852:SF6">
    <property type="entry name" value="THIOL:DISULFIDE INTERCHANGE PROTEIN DSBE"/>
    <property type="match status" value="1"/>
</dbReference>
<evidence type="ECO:0000256" key="4">
    <source>
        <dbReference type="ARBA" id="ARBA00023284"/>
    </source>
</evidence>
<dbReference type="Proteomes" id="UP000285864">
    <property type="component" value="Unassembled WGS sequence"/>
</dbReference>
<dbReference type="Pfam" id="PF13905">
    <property type="entry name" value="Thioredoxin_8"/>
    <property type="match status" value="1"/>
</dbReference>
<dbReference type="InterPro" id="IPR012336">
    <property type="entry name" value="Thioredoxin-like_fold"/>
</dbReference>
<comment type="subcellular location">
    <subcellularLocation>
        <location evidence="1">Cell envelope</location>
    </subcellularLocation>
</comment>
<reference evidence="6 7" key="1">
    <citation type="submission" date="2018-08" db="EMBL/GenBank/DDBJ databases">
        <title>A genome reference for cultivated species of the human gut microbiota.</title>
        <authorList>
            <person name="Zou Y."/>
            <person name="Xue W."/>
            <person name="Luo G."/>
        </authorList>
    </citation>
    <scope>NUCLEOTIDE SEQUENCE [LARGE SCALE GENOMIC DNA]</scope>
    <source>
        <strain evidence="6 7">AF24-2</strain>
    </source>
</reference>
<evidence type="ECO:0000256" key="2">
    <source>
        <dbReference type="ARBA" id="ARBA00022748"/>
    </source>
</evidence>
<dbReference type="GO" id="GO:0017004">
    <property type="term" value="P:cytochrome complex assembly"/>
    <property type="evidence" value="ECO:0007669"/>
    <property type="project" value="UniProtKB-KW"/>
</dbReference>
<keyword evidence="4" id="KW-0676">Redox-active center</keyword>
<organism evidence="6 7">
    <name type="scientific">Phocaeicola coprocola</name>
    <dbReference type="NCBI Taxonomy" id="310298"/>
    <lineage>
        <taxon>Bacteria</taxon>
        <taxon>Pseudomonadati</taxon>
        <taxon>Bacteroidota</taxon>
        <taxon>Bacteroidia</taxon>
        <taxon>Bacteroidales</taxon>
        <taxon>Bacteroidaceae</taxon>
        <taxon>Phocaeicola</taxon>
    </lineage>
</organism>
<accession>A0A412GWY0</accession>
<dbReference type="InterPro" id="IPR036249">
    <property type="entry name" value="Thioredoxin-like_sf"/>
</dbReference>
<dbReference type="InterPro" id="IPR017937">
    <property type="entry name" value="Thioredoxin_CS"/>
</dbReference>
<keyword evidence="7" id="KW-1185">Reference proteome</keyword>
<dbReference type="CDD" id="cd02966">
    <property type="entry name" value="TlpA_like_family"/>
    <property type="match status" value="1"/>
</dbReference>
<keyword evidence="3" id="KW-1015">Disulfide bond</keyword>
<gene>
    <name evidence="6" type="ORF">DWY20_02245</name>
</gene>
<evidence type="ECO:0000313" key="7">
    <source>
        <dbReference type="Proteomes" id="UP000285864"/>
    </source>
</evidence>
<sequence>MKGVWLFFVFSCMFLFLQAGTYRKREVSRPCFITTNTSKIEIKKIILTDEQTQVDAVLYGEPGEAAVISSKTCLRTTQQEFSLREAEGVSIDGKTEPELISKSGKHHVTLSFAPIPAGVHAVDFVEKEEGWIIWGVQLSKAEPYVYIPSFLQTNHLEQSQDLPAPQLKAGKSIINGYILGYDPQIALDVVFRHSDWLFYNDWGKTVKVRQDGSFHIETDLLLAGGAKLQINKAQLDLFLLPGKEMTVYIHLPRLSMSASRLLKDEYGQKQKAWFDGAESLLNTELATWGYPLALNDDPDFSSKTLDLSDEEYNKQVQSELERLESDLDHDQRAGKAYKEYVSANMQINALVLQGARTKMQGIVNSPYDKYGYDYVTYLQYRERDTGETLGLWEDIKKARNIYQNVVKEERLKSADKKMLASIEHPEISAYVREKIKTMQAVAERAKASEKYVIAELDTLVSGADILPAIISQHRGNAVLVDFWATWCGPCRKSMPAVNVLKQRMTSKDVVYVYVTGPSSPKEVWKTAIAEINGIHYRLTQKQWEYLCNSYGITGIPGYLVISYDGKLQDRYVGFPGVDILQRDLLRAME</sequence>
<dbReference type="RefSeq" id="WP_118483043.1">
    <property type="nucleotide sequence ID" value="NZ_JAQCOQ010000063.1"/>
</dbReference>
<evidence type="ECO:0000256" key="1">
    <source>
        <dbReference type="ARBA" id="ARBA00004196"/>
    </source>
</evidence>
<dbReference type="SUPFAM" id="SSF52833">
    <property type="entry name" value="Thioredoxin-like"/>
    <property type="match status" value="1"/>
</dbReference>
<dbReference type="AlphaFoldDB" id="A0A412GWY0"/>
<dbReference type="GeneID" id="79860263"/>
<comment type="caution">
    <text evidence="6">The sequence shown here is derived from an EMBL/GenBank/DDBJ whole genome shotgun (WGS) entry which is preliminary data.</text>
</comment>